<dbReference type="Proteomes" id="UP000016930">
    <property type="component" value="Unassembled WGS sequence"/>
</dbReference>
<feature type="non-terminal residue" evidence="1">
    <location>
        <position position="1"/>
    </location>
</feature>
<accession>M2QR16</accession>
<evidence type="ECO:0000313" key="1">
    <source>
        <dbReference type="EMBL" id="EMD39513.1"/>
    </source>
</evidence>
<sequence length="59" mass="6892">HSWPPIVARQQLQRLPSSRMSGSREVVVKFQEVCPKLIVFRYIHLASVQQKTVFEVPFL</sequence>
<evidence type="ECO:0000313" key="2">
    <source>
        <dbReference type="Proteomes" id="UP000016930"/>
    </source>
</evidence>
<dbReference type="EMBL" id="KB445793">
    <property type="protein sequence ID" value="EMD39513.1"/>
    <property type="molecule type" value="Genomic_DNA"/>
</dbReference>
<dbReference type="AlphaFoldDB" id="M2QR16"/>
<reference evidence="1 2" key="1">
    <citation type="journal article" date="2012" name="Proc. Natl. Acad. Sci. U.S.A.">
        <title>Comparative genomics of Ceriporiopsis subvermispora and Phanerochaete chrysosporium provide insight into selective ligninolysis.</title>
        <authorList>
            <person name="Fernandez-Fueyo E."/>
            <person name="Ruiz-Duenas F.J."/>
            <person name="Ferreira P."/>
            <person name="Floudas D."/>
            <person name="Hibbett D.S."/>
            <person name="Canessa P."/>
            <person name="Larrondo L.F."/>
            <person name="James T.Y."/>
            <person name="Seelenfreund D."/>
            <person name="Lobos S."/>
            <person name="Polanco R."/>
            <person name="Tello M."/>
            <person name="Honda Y."/>
            <person name="Watanabe T."/>
            <person name="Watanabe T."/>
            <person name="Ryu J.S."/>
            <person name="Kubicek C.P."/>
            <person name="Schmoll M."/>
            <person name="Gaskell J."/>
            <person name="Hammel K.E."/>
            <person name="St John F.J."/>
            <person name="Vanden Wymelenberg A."/>
            <person name="Sabat G."/>
            <person name="Splinter BonDurant S."/>
            <person name="Syed K."/>
            <person name="Yadav J.S."/>
            <person name="Doddapaneni H."/>
            <person name="Subramanian V."/>
            <person name="Lavin J.L."/>
            <person name="Oguiza J.A."/>
            <person name="Perez G."/>
            <person name="Pisabarro A.G."/>
            <person name="Ramirez L."/>
            <person name="Santoyo F."/>
            <person name="Master E."/>
            <person name="Coutinho P.M."/>
            <person name="Henrissat B."/>
            <person name="Lombard V."/>
            <person name="Magnuson J.K."/>
            <person name="Kuees U."/>
            <person name="Hori C."/>
            <person name="Igarashi K."/>
            <person name="Samejima M."/>
            <person name="Held B.W."/>
            <person name="Barry K.W."/>
            <person name="LaButti K.M."/>
            <person name="Lapidus A."/>
            <person name="Lindquist E.A."/>
            <person name="Lucas S.M."/>
            <person name="Riley R."/>
            <person name="Salamov A.A."/>
            <person name="Hoffmeister D."/>
            <person name="Schwenk D."/>
            <person name="Hadar Y."/>
            <person name="Yarden O."/>
            <person name="de Vries R.P."/>
            <person name="Wiebenga A."/>
            <person name="Stenlid J."/>
            <person name="Eastwood D."/>
            <person name="Grigoriev I.V."/>
            <person name="Berka R.M."/>
            <person name="Blanchette R.A."/>
            <person name="Kersten P."/>
            <person name="Martinez A.T."/>
            <person name="Vicuna R."/>
            <person name="Cullen D."/>
        </authorList>
    </citation>
    <scope>NUCLEOTIDE SEQUENCE [LARGE SCALE GENOMIC DNA]</scope>
    <source>
        <strain evidence="1 2">B</strain>
    </source>
</reference>
<keyword evidence="2" id="KW-1185">Reference proteome</keyword>
<dbReference type="HOGENOM" id="CLU_2967177_0_0_1"/>
<proteinExistence type="predicted"/>
<gene>
    <name evidence="1" type="ORF">CERSUDRAFT_46517</name>
</gene>
<name>M2QR16_CERS8</name>
<protein>
    <submittedName>
        <fullName evidence="1">Uncharacterized protein</fullName>
    </submittedName>
</protein>
<organism evidence="1 2">
    <name type="scientific">Ceriporiopsis subvermispora (strain B)</name>
    <name type="common">White-rot fungus</name>
    <name type="synonym">Gelatoporia subvermispora</name>
    <dbReference type="NCBI Taxonomy" id="914234"/>
    <lineage>
        <taxon>Eukaryota</taxon>
        <taxon>Fungi</taxon>
        <taxon>Dikarya</taxon>
        <taxon>Basidiomycota</taxon>
        <taxon>Agaricomycotina</taxon>
        <taxon>Agaricomycetes</taxon>
        <taxon>Polyporales</taxon>
        <taxon>Gelatoporiaceae</taxon>
        <taxon>Gelatoporia</taxon>
    </lineage>
</organism>